<dbReference type="GO" id="GO:0000271">
    <property type="term" value="P:polysaccharide biosynthetic process"/>
    <property type="evidence" value="ECO:0007669"/>
    <property type="project" value="TreeGrafter"/>
</dbReference>
<evidence type="ECO:0000256" key="7">
    <source>
        <dbReference type="RuleBase" id="RU364069"/>
    </source>
</evidence>
<dbReference type="RefSeq" id="WP_240097621.1">
    <property type="nucleotide sequence ID" value="NZ_JAJSON010000016.1"/>
</dbReference>
<dbReference type="EC" id="5.1.3.13" evidence="3 7"/>
<dbReference type="SUPFAM" id="SSF51182">
    <property type="entry name" value="RmlC-like cupins"/>
    <property type="match status" value="1"/>
</dbReference>
<dbReference type="AlphaFoldDB" id="A0A9X2A828"/>
<dbReference type="PANTHER" id="PTHR21047:SF2">
    <property type="entry name" value="THYMIDINE DIPHOSPHO-4-KETO-RHAMNOSE 3,5-EPIMERASE"/>
    <property type="match status" value="1"/>
</dbReference>
<name>A0A9X2A828_9FLAO</name>
<dbReference type="InterPro" id="IPR014710">
    <property type="entry name" value="RmlC-like_jellyroll"/>
</dbReference>
<evidence type="ECO:0000256" key="5">
    <source>
        <dbReference type="PIRSR" id="PIRSR600888-1"/>
    </source>
</evidence>
<comment type="pathway">
    <text evidence="7">Carbohydrate biosynthesis; dTDP-L-rhamnose biosynthesis.</text>
</comment>
<evidence type="ECO:0000256" key="3">
    <source>
        <dbReference type="ARBA" id="ARBA00012098"/>
    </source>
</evidence>
<reference evidence="8" key="1">
    <citation type="submission" date="2021-12" db="EMBL/GenBank/DDBJ databases">
        <title>Description of Gramella crocea sp. nov., a new bacterium isolated from activated sludge.</title>
        <authorList>
            <person name="Zhang X."/>
        </authorList>
    </citation>
    <scope>NUCLEOTIDE SEQUENCE</scope>
    <source>
        <strain evidence="8">YB25</strain>
    </source>
</reference>
<dbReference type="Pfam" id="PF00908">
    <property type="entry name" value="dTDP_sugar_isom"/>
    <property type="match status" value="1"/>
</dbReference>
<feature type="active site" description="Proton donor" evidence="5">
    <location>
        <position position="132"/>
    </location>
</feature>
<evidence type="ECO:0000256" key="4">
    <source>
        <dbReference type="ARBA" id="ARBA00019595"/>
    </source>
</evidence>
<dbReference type="EMBL" id="JAJSON010000016">
    <property type="protein sequence ID" value="MCG9971403.1"/>
    <property type="molecule type" value="Genomic_DNA"/>
</dbReference>
<keyword evidence="9" id="KW-1185">Reference proteome</keyword>
<evidence type="ECO:0000313" key="8">
    <source>
        <dbReference type="EMBL" id="MCG9971403.1"/>
    </source>
</evidence>
<keyword evidence="7 8" id="KW-0413">Isomerase</keyword>
<comment type="function">
    <text evidence="2 7">Catalyzes the epimerization of the C3' and C5'positions of dTDP-6-deoxy-D-xylo-4-hexulose, forming dTDP-6-deoxy-L-lyxo-4-hexulose.</text>
</comment>
<dbReference type="PANTHER" id="PTHR21047">
    <property type="entry name" value="DTDP-6-DEOXY-D-GLUCOSE-3,5 EPIMERASE"/>
    <property type="match status" value="1"/>
</dbReference>
<comment type="similarity">
    <text evidence="7">Belongs to the dTDP-4-dehydrorhamnose 3,5-epimerase family.</text>
</comment>
<dbReference type="InterPro" id="IPR000888">
    <property type="entry name" value="RmlC-like"/>
</dbReference>
<gene>
    <name evidence="8" type="primary">rfbC</name>
    <name evidence="8" type="ORF">LU635_07100</name>
</gene>
<feature type="site" description="Participates in a stacking interaction with the thymidine ring of dTDP-4-oxo-6-deoxyglucose" evidence="6">
    <location>
        <position position="138"/>
    </location>
</feature>
<evidence type="ECO:0000256" key="2">
    <source>
        <dbReference type="ARBA" id="ARBA00001997"/>
    </source>
</evidence>
<comment type="catalytic activity">
    <reaction evidence="1 7">
        <text>dTDP-4-dehydro-6-deoxy-alpha-D-glucose = dTDP-4-dehydro-beta-L-rhamnose</text>
        <dbReference type="Rhea" id="RHEA:16969"/>
        <dbReference type="ChEBI" id="CHEBI:57649"/>
        <dbReference type="ChEBI" id="CHEBI:62830"/>
        <dbReference type="EC" id="5.1.3.13"/>
    </reaction>
</comment>
<dbReference type="InterPro" id="IPR011051">
    <property type="entry name" value="RmlC_Cupin_sf"/>
</dbReference>
<comment type="caution">
    <text evidence="8">The sequence shown here is derived from an EMBL/GenBank/DDBJ whole genome shotgun (WGS) entry which is preliminary data.</text>
</comment>
<feature type="active site" description="Proton acceptor" evidence="5">
    <location>
        <position position="62"/>
    </location>
</feature>
<evidence type="ECO:0000256" key="6">
    <source>
        <dbReference type="PIRSR" id="PIRSR600888-3"/>
    </source>
</evidence>
<comment type="subunit">
    <text evidence="7">Homodimer.</text>
</comment>
<dbReference type="NCBIfam" id="TIGR01221">
    <property type="entry name" value="rmlC"/>
    <property type="match status" value="1"/>
</dbReference>
<dbReference type="GO" id="GO:0019305">
    <property type="term" value="P:dTDP-rhamnose biosynthetic process"/>
    <property type="evidence" value="ECO:0007669"/>
    <property type="project" value="UniProtKB-UniRule"/>
</dbReference>
<sequence length="181" mass="20978">MQVEETPLKDCFLIKPKIFEDHRGIFLETYHRKRLAELTGIDAEFVQDNQSVSSYGVLRGLHYQKGEFAQTKIVRVIFGKVLDVVVDLRPDSPTFRKTYSAILDDENLHQLYVPKGFGHGFLTLSEKSVFAYKCDDYYRPGSEGGIIYNDPDLNIDWNFPENEMILSEKDRNLPTFKEAFQ</sequence>
<protein>
    <recommendedName>
        <fullName evidence="4 7">dTDP-4-dehydrorhamnose 3,5-epimerase</fullName>
        <ecNumber evidence="3 7">5.1.3.13</ecNumber>
    </recommendedName>
    <alternativeName>
        <fullName evidence="7">Thymidine diphospho-4-keto-rhamnose 3,5-epimerase</fullName>
    </alternativeName>
</protein>
<accession>A0A9X2A828</accession>
<dbReference type="Gene3D" id="2.60.120.10">
    <property type="entry name" value="Jelly Rolls"/>
    <property type="match status" value="1"/>
</dbReference>
<dbReference type="Proteomes" id="UP001139344">
    <property type="component" value="Unassembled WGS sequence"/>
</dbReference>
<dbReference type="GO" id="GO:0008830">
    <property type="term" value="F:dTDP-4-dehydrorhamnose 3,5-epimerase activity"/>
    <property type="evidence" value="ECO:0007669"/>
    <property type="project" value="UniProtKB-UniRule"/>
</dbReference>
<evidence type="ECO:0000256" key="1">
    <source>
        <dbReference type="ARBA" id="ARBA00001298"/>
    </source>
</evidence>
<dbReference type="GO" id="GO:0005829">
    <property type="term" value="C:cytosol"/>
    <property type="evidence" value="ECO:0007669"/>
    <property type="project" value="TreeGrafter"/>
</dbReference>
<evidence type="ECO:0000313" key="9">
    <source>
        <dbReference type="Proteomes" id="UP001139344"/>
    </source>
</evidence>
<dbReference type="CDD" id="cd00438">
    <property type="entry name" value="cupin_RmlC"/>
    <property type="match status" value="1"/>
</dbReference>
<organism evidence="8 9">
    <name type="scientific">Christiangramia crocea</name>
    <dbReference type="NCBI Taxonomy" id="2904124"/>
    <lineage>
        <taxon>Bacteria</taxon>
        <taxon>Pseudomonadati</taxon>
        <taxon>Bacteroidota</taxon>
        <taxon>Flavobacteriia</taxon>
        <taxon>Flavobacteriales</taxon>
        <taxon>Flavobacteriaceae</taxon>
        <taxon>Christiangramia</taxon>
    </lineage>
</organism>
<proteinExistence type="inferred from homology"/>